<organism evidence="1 2">
    <name type="scientific">Undibacterium curvum</name>
    <dbReference type="NCBI Taxonomy" id="2762294"/>
    <lineage>
        <taxon>Bacteria</taxon>
        <taxon>Pseudomonadati</taxon>
        <taxon>Pseudomonadota</taxon>
        <taxon>Betaproteobacteria</taxon>
        <taxon>Burkholderiales</taxon>
        <taxon>Oxalobacteraceae</taxon>
        <taxon>Undibacterium</taxon>
    </lineage>
</organism>
<dbReference type="Pfam" id="PF11185">
    <property type="entry name" value="DUF2971"/>
    <property type="match status" value="1"/>
</dbReference>
<proteinExistence type="predicted"/>
<dbReference type="Proteomes" id="UP000654304">
    <property type="component" value="Unassembled WGS sequence"/>
</dbReference>
<evidence type="ECO:0000313" key="1">
    <source>
        <dbReference type="EMBL" id="MBC3932621.1"/>
    </source>
</evidence>
<comment type="caution">
    <text evidence="1">The sequence shown here is derived from an EMBL/GenBank/DDBJ whole genome shotgun (WGS) entry which is preliminary data.</text>
</comment>
<reference evidence="1 2" key="1">
    <citation type="submission" date="2020-08" db="EMBL/GenBank/DDBJ databases">
        <title>Novel species isolated from subtropical streams in China.</title>
        <authorList>
            <person name="Lu H."/>
        </authorList>
    </citation>
    <scope>NUCLEOTIDE SEQUENCE [LARGE SCALE GENOMIC DNA]</scope>
    <source>
        <strain evidence="1 2">CY22W</strain>
    </source>
</reference>
<accession>A0ABR7A6T9</accession>
<dbReference type="EMBL" id="JACOGD010000006">
    <property type="protein sequence ID" value="MBC3932621.1"/>
    <property type="molecule type" value="Genomic_DNA"/>
</dbReference>
<name>A0ABR7A6T9_9BURK</name>
<gene>
    <name evidence="1" type="ORF">H8K43_13110</name>
</gene>
<sequence length="229" mass="26005">MTNASGMSAGRLYRILDFSRAVQIFESESLHFAHPSAWDDPYETRISHQVSHALFAQCWGQLGVSDAMWRIYSPTHMGVRLSTSTKKLSHAVRTASKAGGYHCTTGKVEYLSQHNLNLKVREIASALENEFDLSTAAKILYYKREAFTHESEWRATIYCPDVERLQVPKGIAVPVNPHKLIDNILLDPRAPKELVDAFTYYFKEKLKFKGRVGRSVLYKSPAKIELVDL</sequence>
<dbReference type="InterPro" id="IPR021352">
    <property type="entry name" value="DUF2971"/>
</dbReference>
<keyword evidence="2" id="KW-1185">Reference proteome</keyword>
<dbReference type="RefSeq" id="WP_186904254.1">
    <property type="nucleotide sequence ID" value="NZ_JACOGD010000006.1"/>
</dbReference>
<protein>
    <submittedName>
        <fullName evidence="1">DUF2971 domain-containing protein</fullName>
    </submittedName>
</protein>
<evidence type="ECO:0000313" key="2">
    <source>
        <dbReference type="Proteomes" id="UP000654304"/>
    </source>
</evidence>